<sequence>MKSSIFIAIIFGLFMLTLIEGYTVVIQNKVTKGTDTMVAATYGDEGGNFNWWHTNDAIVENFAEAHSGYNITIPDNVTTYWLVFGVDWSTEQDKWRGPFTNNGDQCWHFHGTLDDWKIYGC</sequence>
<reference evidence="2" key="1">
    <citation type="submission" date="2022-08" db="EMBL/GenBank/DDBJ databases">
        <authorList>
            <person name="Kallberg Y."/>
            <person name="Tangrot J."/>
            <person name="Rosling A."/>
        </authorList>
    </citation>
    <scope>NUCLEOTIDE SEQUENCE</scope>
    <source>
        <strain evidence="2">Wild A</strain>
    </source>
</reference>
<protein>
    <submittedName>
        <fullName evidence="2">7964_t:CDS:1</fullName>
    </submittedName>
</protein>
<dbReference type="EMBL" id="CAMKVN010000371">
    <property type="protein sequence ID" value="CAI2167229.1"/>
    <property type="molecule type" value="Genomic_DNA"/>
</dbReference>
<name>A0A9W4SHH2_9GLOM</name>
<keyword evidence="1" id="KW-0732">Signal</keyword>
<feature type="chain" id="PRO_5040955742" evidence="1">
    <location>
        <begin position="22"/>
        <end position="121"/>
    </location>
</feature>
<dbReference type="Proteomes" id="UP001153678">
    <property type="component" value="Unassembled WGS sequence"/>
</dbReference>
<organism evidence="2 3">
    <name type="scientific">Funneliformis geosporum</name>
    <dbReference type="NCBI Taxonomy" id="1117311"/>
    <lineage>
        <taxon>Eukaryota</taxon>
        <taxon>Fungi</taxon>
        <taxon>Fungi incertae sedis</taxon>
        <taxon>Mucoromycota</taxon>
        <taxon>Glomeromycotina</taxon>
        <taxon>Glomeromycetes</taxon>
        <taxon>Glomerales</taxon>
        <taxon>Glomeraceae</taxon>
        <taxon>Funneliformis</taxon>
    </lineage>
</organism>
<dbReference type="OrthoDB" id="2302983at2759"/>
<evidence type="ECO:0000256" key="1">
    <source>
        <dbReference type="SAM" id="SignalP"/>
    </source>
</evidence>
<proteinExistence type="predicted"/>
<evidence type="ECO:0000313" key="2">
    <source>
        <dbReference type="EMBL" id="CAI2167229.1"/>
    </source>
</evidence>
<accession>A0A9W4SHH2</accession>
<keyword evidence="3" id="KW-1185">Reference proteome</keyword>
<feature type="signal peptide" evidence="1">
    <location>
        <begin position="1"/>
        <end position="21"/>
    </location>
</feature>
<dbReference type="AlphaFoldDB" id="A0A9W4SHH2"/>
<evidence type="ECO:0000313" key="3">
    <source>
        <dbReference type="Proteomes" id="UP001153678"/>
    </source>
</evidence>
<gene>
    <name evidence="2" type="ORF">FWILDA_LOCUS2968</name>
</gene>
<comment type="caution">
    <text evidence="2">The sequence shown here is derived from an EMBL/GenBank/DDBJ whole genome shotgun (WGS) entry which is preliminary data.</text>
</comment>